<dbReference type="AlphaFoldDB" id="C0FX68"/>
<name>C0FX68_9FIRM</name>
<proteinExistence type="predicted"/>
<reference evidence="1 2" key="2">
    <citation type="submission" date="2009-03" db="EMBL/GenBank/DDBJ databases">
        <title>Draft genome sequence of Roseburia inulinivorans (DSM 16841).</title>
        <authorList>
            <person name="Sudarsanam P."/>
            <person name="Ley R."/>
            <person name="Guruge J."/>
            <person name="Turnbaugh P.J."/>
            <person name="Mahowald M."/>
            <person name="Liep D."/>
            <person name="Gordon J."/>
        </authorList>
    </citation>
    <scope>NUCLEOTIDE SEQUENCE [LARGE SCALE GENOMIC DNA]</scope>
    <source>
        <strain evidence="1 2">DSM 16841</strain>
    </source>
</reference>
<evidence type="ECO:0000313" key="1">
    <source>
        <dbReference type="EMBL" id="EEG92800.1"/>
    </source>
</evidence>
<dbReference type="eggNOG" id="ENOG502Z9E9">
    <property type="taxonomic scope" value="Bacteria"/>
</dbReference>
<dbReference type="Proteomes" id="UP000003561">
    <property type="component" value="Unassembled WGS sequence"/>
</dbReference>
<gene>
    <name evidence="1" type="ORF">ROSEINA2194_03348</name>
</gene>
<evidence type="ECO:0000313" key="2">
    <source>
        <dbReference type="Proteomes" id="UP000003561"/>
    </source>
</evidence>
<organism evidence="1 2">
    <name type="scientific">Roseburia inulinivorans DSM 16841</name>
    <dbReference type="NCBI Taxonomy" id="622312"/>
    <lineage>
        <taxon>Bacteria</taxon>
        <taxon>Bacillati</taxon>
        <taxon>Bacillota</taxon>
        <taxon>Clostridia</taxon>
        <taxon>Lachnospirales</taxon>
        <taxon>Lachnospiraceae</taxon>
        <taxon>Roseburia</taxon>
    </lineage>
</organism>
<accession>C0FX68</accession>
<sequence length="352" mass="39935">MNVDKYYELRMASVFKGLNVKIDAVSVWIGGYIMRIQAANTFYTGTYSVLNTKSSFPYAVKVEGYGNTRNQRSLFQFAHVTITEHMVNAKYGTKITNGPRVQMQTAGSKKKEDWTEVSKEQLAEVKLPASFDKLKEQNSYFYHGENISDYELVQTAVALGKMELPTDEKKCIPDRVAMDAFEVLVRDQAAPKNSWSNTLYSEDGKYTFTKTESGRWQMHLIDDAAIGASLEDIANWMMSGTPNRNIETRYLNYLHTVDPDLYNVAMRIGSEVRSYGFMEDLHQQGVLSDSQNQYDMSLLGMLFGKDADSMRMILNGCKESGNFLELLDLYSPDGAKSLDKLREQQYKHGGIV</sequence>
<reference evidence="1 2" key="1">
    <citation type="submission" date="2009-02" db="EMBL/GenBank/DDBJ databases">
        <authorList>
            <person name="Fulton L."/>
            <person name="Clifton S."/>
            <person name="Fulton B."/>
            <person name="Xu J."/>
            <person name="Minx P."/>
            <person name="Pepin K.H."/>
            <person name="Johnson M."/>
            <person name="Bhonagiri V."/>
            <person name="Nash W.E."/>
            <person name="Mardis E.R."/>
            <person name="Wilson R.K."/>
        </authorList>
    </citation>
    <scope>NUCLEOTIDE SEQUENCE [LARGE SCALE GENOMIC DNA]</scope>
    <source>
        <strain evidence="1 2">DSM 16841</strain>
    </source>
</reference>
<protein>
    <submittedName>
        <fullName evidence="1">Uncharacterized protein</fullName>
    </submittedName>
</protein>
<comment type="caution">
    <text evidence="1">The sequence shown here is derived from an EMBL/GenBank/DDBJ whole genome shotgun (WGS) entry which is preliminary data.</text>
</comment>
<dbReference type="EMBL" id="ACFY01000142">
    <property type="protein sequence ID" value="EEG92800.1"/>
    <property type="molecule type" value="Genomic_DNA"/>
</dbReference>